<keyword evidence="3" id="KW-1185">Reference proteome</keyword>
<feature type="domain" description="V(D)J recombination-activating protein 1 RNase H" evidence="1">
    <location>
        <begin position="253"/>
        <end position="335"/>
    </location>
</feature>
<protein>
    <recommendedName>
        <fullName evidence="1">V(D)J recombination-activating protein 1 RNase H domain-containing protein</fullName>
    </recommendedName>
</protein>
<evidence type="ECO:0000259" key="1">
    <source>
        <dbReference type="Pfam" id="PF26100"/>
    </source>
</evidence>
<dbReference type="Pfam" id="PF26100">
    <property type="entry name" value="RAG1_RNase_H"/>
    <property type="match status" value="1"/>
</dbReference>
<organism evidence="2 3">
    <name type="scientific">Culex pipiens pipiens</name>
    <name type="common">Northern house mosquito</name>
    <dbReference type="NCBI Taxonomy" id="38569"/>
    <lineage>
        <taxon>Eukaryota</taxon>
        <taxon>Metazoa</taxon>
        <taxon>Ecdysozoa</taxon>
        <taxon>Arthropoda</taxon>
        <taxon>Hexapoda</taxon>
        <taxon>Insecta</taxon>
        <taxon>Pterygota</taxon>
        <taxon>Neoptera</taxon>
        <taxon>Endopterygota</taxon>
        <taxon>Diptera</taxon>
        <taxon>Nematocera</taxon>
        <taxon>Culicoidea</taxon>
        <taxon>Culicidae</taxon>
        <taxon>Culicinae</taxon>
        <taxon>Culicini</taxon>
        <taxon>Culex</taxon>
        <taxon>Culex</taxon>
    </lineage>
</organism>
<gene>
    <name evidence="2" type="ORF">pipiens_007242</name>
</gene>
<dbReference type="Proteomes" id="UP001562425">
    <property type="component" value="Unassembled WGS sequence"/>
</dbReference>
<proteinExistence type="predicted"/>
<accession>A0ABD1DMA6</accession>
<dbReference type="AlphaFoldDB" id="A0ABD1DMA6"/>
<comment type="caution">
    <text evidence="2">The sequence shown here is derived from an EMBL/GenBank/DDBJ whole genome shotgun (WGS) entry which is preliminary data.</text>
</comment>
<dbReference type="EMBL" id="JBEHCU010005169">
    <property type="protein sequence ID" value="KAL1400667.1"/>
    <property type="molecule type" value="Genomic_DNA"/>
</dbReference>
<evidence type="ECO:0000313" key="2">
    <source>
        <dbReference type="EMBL" id="KAL1400667.1"/>
    </source>
</evidence>
<name>A0ABD1DMA6_CULPP</name>
<dbReference type="InterPro" id="IPR058554">
    <property type="entry name" value="RAG1_RNase_H"/>
</dbReference>
<reference evidence="2 3" key="1">
    <citation type="submission" date="2024-05" db="EMBL/GenBank/DDBJ databases">
        <title>Culex pipiens pipiens assembly and annotation.</title>
        <authorList>
            <person name="Alout H."/>
            <person name="Durand T."/>
        </authorList>
    </citation>
    <scope>NUCLEOTIDE SEQUENCE [LARGE SCALE GENOMIC DNA]</scope>
    <source>
        <strain evidence="2">HA-2024</strain>
        <tissue evidence="2">Whole body</tissue>
    </source>
</reference>
<evidence type="ECO:0000313" key="3">
    <source>
        <dbReference type="Proteomes" id="UP001562425"/>
    </source>
</evidence>
<sequence>MEIEREKIVNYWFDKLDEADVLKLLEEQAPELAKTEANKLLKLERLHFSTKWKNANYTRVRFMKINAEWLQVKLVFPLKRARGPKQKDFDHSCRKTKLKRLRDAPKEYSAEQHGLAAAAKMWAGGHRIAAKAVESMTKSPEANMSVQNSKADVTLSPQEAIALISRNEFSKSQYKDLRATSLRKGVNLYPSYDRVLEEKKKCYPSAEEAELILICKWGGDGTGGQSRYNQVFYDEDEDGELVEFSDSHIFAVSMVPLRLLVKQNDNTTTIWNNESPSSITLCRPIMLVFAKETTALTAKIITGIKKEISELKPTQIGKVTVTAHLSLTMIDGKVANNLTDCPSQSCFICLRSSYDLNLPIESHDSYDPNLFEFGLSPLHGYMRVMEHLLKVAYRLCLAEPKWRVPKKHKSEVTEREKAINQALKEQLGLHINEPRQKGGNSNSGNTARTFFAKREAVAEITGLNLELLERLSVILKLINSKADINVEAYAKYAEDTRKLYCDLYNFYPLSPTLHKLIVHGAVIIENAVLPIGYFSEEAGESRNKSIRNYRERHSRKFSREVSIEDVFKRLLLTSDPLISLRNRKTSKSLPLNLPDNAKHLIK</sequence>